<comment type="caution">
    <text evidence="2">The sequence shown here is derived from an EMBL/GenBank/DDBJ whole genome shotgun (WGS) entry which is preliminary data.</text>
</comment>
<feature type="region of interest" description="Disordered" evidence="1">
    <location>
        <begin position="348"/>
        <end position="845"/>
    </location>
</feature>
<feature type="compositionally biased region" description="Basic and acidic residues" evidence="1">
    <location>
        <begin position="61"/>
        <end position="70"/>
    </location>
</feature>
<feature type="compositionally biased region" description="Low complexity" evidence="1">
    <location>
        <begin position="763"/>
        <end position="780"/>
    </location>
</feature>
<gene>
    <name evidence="2" type="ORF">EWH70_20140</name>
</gene>
<sequence>MLMSSWMRADPDASQAERDEAKKYEDAYGNIPSFMPVPELDKIYQEAKAAGDQAGYNQDQQTKDVDKGKETLGNTKEPGAEGGGTKTSDELFDAAAPALKVFETFGSLLAKLPDDCRGSTRALDLDKDIRSRFDEQRGIQFQDFVDDAAHFKTGATTVEKTLHESDSQLKSLFGTWTGDGAKAASDHYNEKIQPKADELVKTLNEASRATLDTANAVFKLCKGKADEVAELYTDVVGKADFAMAQKVVAIATGEKSGVEDLAQIAGWMDVNFGSNLVEQLNSQDGCCDDDEYKKAGQNLAKQWIQNQFNPEMWDRIYLDFDKSCKETKEFVDKAYDELDKVMGKIKNEFEGADKPPGDGAGTGGGPGPGGTGGGPGAPGTEWGPDTTGGSGSGGPGNSGPGSGGPDFSGGGTGGAGAGGGPGSGGGSGSGGPGGTDGGPRGGSGGGPIPSIPDGSVPSGTSADGGGSGSGSGSGSGKGSPGPVPPPPGGSPGDQEAAAEDARKQQAAAQAEAAKKAAAEALKNGPSGGGGSSLGGGGSSPGGGLGGGSGPGGGDAGSQADAKEAADKAAAEKAAEDAKQKAREALEKLDGPGETGDKLGGDGPGGEPGEDKPGKDDEKLDTLEVKQGDKTFEMTEPDKNGEMEIKVGDGSGPDKEFKLDWTDDGKPGEEGVHRPGPDGKIHIEDGDLKITAERPDGPDGPTVVTVDDGSGKPTSYTLGEEDSAKDKDKPDAPADKPEPKPGPDREAFRSDGPTPHSGGGGGSASPAGVEGASAAPSSEPSLLGGTQTTSGVQPAQPAAAPFAQPTQMTGTTGQPMGGAMAPMGAMGGMGAGNQNSGDQERGNRAYQIEAQLFETASAPGARITGSLLDDEDVPLNRGRNA</sequence>
<dbReference type="OrthoDB" id="3692636at2"/>
<dbReference type="EMBL" id="SFCC01000010">
    <property type="protein sequence ID" value="RZQ62169.1"/>
    <property type="molecule type" value="Genomic_DNA"/>
</dbReference>
<feature type="region of interest" description="Disordered" evidence="1">
    <location>
        <begin position="1"/>
        <end position="30"/>
    </location>
</feature>
<dbReference type="Pfam" id="PF06013">
    <property type="entry name" value="WXG100"/>
    <property type="match status" value="1"/>
</dbReference>
<dbReference type="Proteomes" id="UP000292003">
    <property type="component" value="Unassembled WGS sequence"/>
</dbReference>
<dbReference type="SUPFAM" id="SSF140453">
    <property type="entry name" value="EsxAB dimer-like"/>
    <property type="match status" value="1"/>
</dbReference>
<dbReference type="Gene3D" id="1.10.287.1060">
    <property type="entry name" value="ESAT-6-like"/>
    <property type="match status" value="1"/>
</dbReference>
<dbReference type="InterPro" id="IPR036689">
    <property type="entry name" value="ESAT-6-like_sf"/>
</dbReference>
<feature type="compositionally biased region" description="Gly residues" evidence="1">
    <location>
        <begin position="525"/>
        <end position="555"/>
    </location>
</feature>
<proteinExistence type="predicted"/>
<name>A0A4Q7J522_9PSEU</name>
<accession>A0A4Q7J522</accession>
<dbReference type="AlphaFoldDB" id="A0A4Q7J522"/>
<reference evidence="2 3" key="1">
    <citation type="submission" date="2019-02" db="EMBL/GenBank/DDBJ databases">
        <title>Draft genome sequence of Amycolatopsis sp. 8-3EHSu isolated from roots of Suaeda maritima.</title>
        <authorList>
            <person name="Duangmal K."/>
            <person name="Chantavorakit T."/>
        </authorList>
    </citation>
    <scope>NUCLEOTIDE SEQUENCE [LARGE SCALE GENOMIC DNA]</scope>
    <source>
        <strain evidence="2 3">8-3EHSu</strain>
    </source>
</reference>
<feature type="compositionally biased region" description="Low complexity" evidence="1">
    <location>
        <begin position="451"/>
        <end position="461"/>
    </location>
</feature>
<protein>
    <submittedName>
        <fullName evidence="2">WXG100 family type VII secretion target</fullName>
    </submittedName>
</protein>
<feature type="compositionally biased region" description="Basic and acidic residues" evidence="1">
    <location>
        <begin position="560"/>
        <end position="599"/>
    </location>
</feature>
<feature type="compositionally biased region" description="Basic and acidic residues" evidence="1">
    <location>
        <begin position="608"/>
        <end position="696"/>
    </location>
</feature>
<feature type="region of interest" description="Disordered" evidence="1">
    <location>
        <begin position="45"/>
        <end position="88"/>
    </location>
</feature>
<feature type="compositionally biased region" description="Basic and acidic residues" evidence="1">
    <location>
        <begin position="721"/>
        <end position="748"/>
    </location>
</feature>
<organism evidence="2 3">
    <name type="scientific">Amycolatopsis suaedae</name>
    <dbReference type="NCBI Taxonomy" id="2510978"/>
    <lineage>
        <taxon>Bacteria</taxon>
        <taxon>Bacillati</taxon>
        <taxon>Actinomycetota</taxon>
        <taxon>Actinomycetes</taxon>
        <taxon>Pseudonocardiales</taxon>
        <taxon>Pseudonocardiaceae</taxon>
        <taxon>Amycolatopsis</taxon>
    </lineage>
</organism>
<evidence type="ECO:0000313" key="2">
    <source>
        <dbReference type="EMBL" id="RZQ62169.1"/>
    </source>
</evidence>
<feature type="compositionally biased region" description="Basic and acidic residues" evidence="1">
    <location>
        <begin position="9"/>
        <end position="26"/>
    </location>
</feature>
<dbReference type="InterPro" id="IPR010310">
    <property type="entry name" value="T7SS_ESAT-6-like"/>
</dbReference>
<feature type="compositionally biased region" description="Low complexity" evidence="1">
    <location>
        <begin position="792"/>
        <end position="823"/>
    </location>
</feature>
<feature type="compositionally biased region" description="Gly residues" evidence="1">
    <location>
        <begin position="358"/>
        <end position="377"/>
    </location>
</feature>
<feature type="compositionally biased region" description="Gly residues" evidence="1">
    <location>
        <begin position="386"/>
        <end position="447"/>
    </location>
</feature>
<feature type="compositionally biased region" description="Gly residues" evidence="1">
    <location>
        <begin position="462"/>
        <end position="479"/>
    </location>
</feature>
<feature type="region of interest" description="Disordered" evidence="1">
    <location>
        <begin position="859"/>
        <end position="880"/>
    </location>
</feature>
<evidence type="ECO:0000256" key="1">
    <source>
        <dbReference type="SAM" id="MobiDB-lite"/>
    </source>
</evidence>
<evidence type="ECO:0000313" key="3">
    <source>
        <dbReference type="Proteomes" id="UP000292003"/>
    </source>
</evidence>
<keyword evidence="3" id="KW-1185">Reference proteome</keyword>